<dbReference type="RefSeq" id="WP_054340982.1">
    <property type="nucleotide sequence ID" value="NZ_FTOE01000002.1"/>
</dbReference>
<reference evidence="3" key="1">
    <citation type="submission" date="2017-01" db="EMBL/GenBank/DDBJ databases">
        <authorList>
            <person name="Varghese N."/>
            <person name="Submissions S."/>
        </authorList>
    </citation>
    <scope>NUCLEOTIDE SEQUENCE [LARGE SCALE GENOMIC DNA]</scope>
    <source>
        <strain evidence="3">DSM 22306</strain>
    </source>
</reference>
<gene>
    <name evidence="2" type="ORF">SAMN05421760_102143</name>
</gene>
<dbReference type="Gene3D" id="2.30.30.320">
    <property type="entry name" value="DUF1653-like domain"/>
    <property type="match status" value="1"/>
</dbReference>
<keyword evidence="3" id="KW-1185">Reference proteome</keyword>
<dbReference type="EMBL" id="FTOE01000002">
    <property type="protein sequence ID" value="SIS55558.1"/>
    <property type="molecule type" value="Genomic_DNA"/>
</dbReference>
<name>A0A1N7K1Z4_9GAMM</name>
<feature type="domain" description="DUF1653" evidence="1">
    <location>
        <begin position="14"/>
        <end position="74"/>
    </location>
</feature>
<accession>A0A1N7K1Z4</accession>
<sequence>MNKPLAPKPEFETGLYRHYKGNEYTLVDVVMHSETQEWMVLYRPMYGEAGLWVRPYTMFFEKVERADGQLIDRFLRL</sequence>
<dbReference type="STRING" id="619304.SAMN05421760_102143"/>
<evidence type="ECO:0000259" key="1">
    <source>
        <dbReference type="Pfam" id="PF07866"/>
    </source>
</evidence>
<dbReference type="Pfam" id="PF07866">
    <property type="entry name" value="DUF1653"/>
    <property type="match status" value="1"/>
</dbReference>
<evidence type="ECO:0000313" key="2">
    <source>
        <dbReference type="EMBL" id="SIS55558.1"/>
    </source>
</evidence>
<dbReference type="Proteomes" id="UP000185999">
    <property type="component" value="Unassembled WGS sequence"/>
</dbReference>
<dbReference type="InterPro" id="IPR037135">
    <property type="entry name" value="DUF1653-like_dom_sf"/>
</dbReference>
<evidence type="ECO:0000313" key="3">
    <source>
        <dbReference type="Proteomes" id="UP000185999"/>
    </source>
</evidence>
<organism evidence="2 3">
    <name type="scientific">Neptunomonas antarctica</name>
    <dbReference type="NCBI Taxonomy" id="619304"/>
    <lineage>
        <taxon>Bacteria</taxon>
        <taxon>Pseudomonadati</taxon>
        <taxon>Pseudomonadota</taxon>
        <taxon>Gammaproteobacteria</taxon>
        <taxon>Oceanospirillales</taxon>
        <taxon>Oceanospirillaceae</taxon>
        <taxon>Neptunomonas</taxon>
    </lineage>
</organism>
<dbReference type="InterPro" id="IPR023387">
    <property type="entry name" value="DUF1653-like_dom"/>
</dbReference>
<proteinExistence type="predicted"/>
<dbReference type="AlphaFoldDB" id="A0A1N7K1Z4"/>
<protein>
    <recommendedName>
        <fullName evidence="1">DUF1653 domain-containing protein</fullName>
    </recommendedName>
</protein>
<dbReference type="OrthoDB" id="371169at2"/>